<feature type="compositionally biased region" description="Polar residues" evidence="2">
    <location>
        <begin position="1917"/>
        <end position="1952"/>
    </location>
</feature>
<reference evidence="3 4" key="1">
    <citation type="submission" date="2024-04" db="EMBL/GenBank/DDBJ databases">
        <authorList>
            <person name="Rising A."/>
            <person name="Reimegard J."/>
            <person name="Sonavane S."/>
            <person name="Akerstrom W."/>
            <person name="Nylinder S."/>
            <person name="Hedman E."/>
            <person name="Kallberg Y."/>
        </authorList>
    </citation>
    <scope>NUCLEOTIDE SEQUENCE [LARGE SCALE GENOMIC DNA]</scope>
</reference>
<evidence type="ECO:0000313" key="3">
    <source>
        <dbReference type="EMBL" id="CAL1266545.1"/>
    </source>
</evidence>
<feature type="compositionally biased region" description="Low complexity" evidence="2">
    <location>
        <begin position="2334"/>
        <end position="2349"/>
    </location>
</feature>
<dbReference type="InterPro" id="IPR028750">
    <property type="entry name" value="CEP350/CC187"/>
</dbReference>
<feature type="region of interest" description="Disordered" evidence="2">
    <location>
        <begin position="2398"/>
        <end position="2418"/>
    </location>
</feature>
<feature type="region of interest" description="Disordered" evidence="2">
    <location>
        <begin position="1609"/>
        <end position="1657"/>
    </location>
</feature>
<feature type="compositionally biased region" description="Polar residues" evidence="2">
    <location>
        <begin position="2267"/>
        <end position="2284"/>
    </location>
</feature>
<comment type="caution">
    <text evidence="3">The sequence shown here is derived from an EMBL/GenBank/DDBJ whole genome shotgun (WGS) entry which is preliminary data.</text>
</comment>
<feature type="compositionally biased region" description="Low complexity" evidence="2">
    <location>
        <begin position="424"/>
        <end position="439"/>
    </location>
</feature>
<feature type="compositionally biased region" description="Polar residues" evidence="2">
    <location>
        <begin position="2129"/>
        <end position="2142"/>
    </location>
</feature>
<dbReference type="GO" id="GO:0008017">
    <property type="term" value="F:microtubule binding"/>
    <property type="evidence" value="ECO:0007669"/>
    <property type="project" value="InterPro"/>
</dbReference>
<feature type="compositionally biased region" description="Basic and acidic residues" evidence="2">
    <location>
        <begin position="444"/>
        <end position="466"/>
    </location>
</feature>
<feature type="compositionally biased region" description="Basic and acidic residues" evidence="2">
    <location>
        <begin position="1626"/>
        <end position="1635"/>
    </location>
</feature>
<feature type="compositionally biased region" description="Basic and acidic residues" evidence="2">
    <location>
        <begin position="1221"/>
        <end position="1241"/>
    </location>
</feature>
<feature type="compositionally biased region" description="Basic and acidic residues" evidence="2">
    <location>
        <begin position="1061"/>
        <end position="1073"/>
    </location>
</feature>
<feature type="compositionally biased region" description="Basic and acidic residues" evidence="2">
    <location>
        <begin position="2285"/>
        <end position="2295"/>
    </location>
</feature>
<feature type="compositionally biased region" description="Polar residues" evidence="2">
    <location>
        <begin position="1997"/>
        <end position="2012"/>
    </location>
</feature>
<keyword evidence="4" id="KW-1185">Reference proteome</keyword>
<dbReference type="Proteomes" id="UP001497382">
    <property type="component" value="Unassembled WGS sequence"/>
</dbReference>
<feature type="compositionally biased region" description="Polar residues" evidence="2">
    <location>
        <begin position="1099"/>
        <end position="1111"/>
    </location>
</feature>
<feature type="region of interest" description="Disordered" evidence="2">
    <location>
        <begin position="1793"/>
        <end position="2014"/>
    </location>
</feature>
<feature type="compositionally biased region" description="Polar residues" evidence="2">
    <location>
        <begin position="1824"/>
        <end position="1837"/>
    </location>
</feature>
<gene>
    <name evidence="3" type="ORF">LARSCL_LOCUS3154</name>
</gene>
<evidence type="ECO:0000256" key="1">
    <source>
        <dbReference type="SAM" id="Coils"/>
    </source>
</evidence>
<feature type="compositionally biased region" description="Low complexity" evidence="2">
    <location>
        <begin position="1350"/>
        <end position="1380"/>
    </location>
</feature>
<feature type="compositionally biased region" description="Low complexity" evidence="2">
    <location>
        <begin position="1074"/>
        <end position="1083"/>
    </location>
</feature>
<feature type="coiled-coil region" evidence="1">
    <location>
        <begin position="12"/>
        <end position="39"/>
    </location>
</feature>
<evidence type="ECO:0008006" key="5">
    <source>
        <dbReference type="Google" id="ProtNLM"/>
    </source>
</evidence>
<feature type="region of interest" description="Disordered" evidence="2">
    <location>
        <begin position="789"/>
        <end position="823"/>
    </location>
</feature>
<feature type="compositionally biased region" description="Basic and acidic residues" evidence="2">
    <location>
        <begin position="2098"/>
        <end position="2107"/>
    </location>
</feature>
<feature type="compositionally biased region" description="Polar residues" evidence="2">
    <location>
        <begin position="1381"/>
        <end position="1398"/>
    </location>
</feature>
<feature type="region of interest" description="Disordered" evidence="2">
    <location>
        <begin position="2097"/>
        <end position="2144"/>
    </location>
</feature>
<organism evidence="3 4">
    <name type="scientific">Larinioides sclopetarius</name>
    <dbReference type="NCBI Taxonomy" id="280406"/>
    <lineage>
        <taxon>Eukaryota</taxon>
        <taxon>Metazoa</taxon>
        <taxon>Ecdysozoa</taxon>
        <taxon>Arthropoda</taxon>
        <taxon>Chelicerata</taxon>
        <taxon>Arachnida</taxon>
        <taxon>Araneae</taxon>
        <taxon>Araneomorphae</taxon>
        <taxon>Entelegynae</taxon>
        <taxon>Araneoidea</taxon>
        <taxon>Araneidae</taxon>
        <taxon>Larinioides</taxon>
    </lineage>
</organism>
<keyword evidence="1" id="KW-0175">Coiled coil</keyword>
<feature type="region of interest" description="Disordered" evidence="2">
    <location>
        <begin position="644"/>
        <end position="669"/>
    </location>
</feature>
<feature type="compositionally biased region" description="Polar residues" evidence="2">
    <location>
        <begin position="648"/>
        <end position="669"/>
    </location>
</feature>
<feature type="compositionally biased region" description="Basic and acidic residues" evidence="2">
    <location>
        <begin position="545"/>
        <end position="557"/>
    </location>
</feature>
<feature type="compositionally biased region" description="Polar residues" evidence="2">
    <location>
        <begin position="807"/>
        <end position="818"/>
    </location>
</feature>
<feature type="coiled-coil region" evidence="1">
    <location>
        <begin position="2019"/>
        <end position="2086"/>
    </location>
</feature>
<feature type="coiled-coil region" evidence="1">
    <location>
        <begin position="1731"/>
        <end position="1785"/>
    </location>
</feature>
<evidence type="ECO:0000256" key="2">
    <source>
        <dbReference type="SAM" id="MobiDB-lite"/>
    </source>
</evidence>
<dbReference type="GO" id="GO:0005813">
    <property type="term" value="C:centrosome"/>
    <property type="evidence" value="ECO:0007669"/>
    <property type="project" value="InterPro"/>
</dbReference>
<proteinExistence type="predicted"/>
<feature type="compositionally biased region" description="Polar residues" evidence="2">
    <location>
        <begin position="2307"/>
        <end position="2333"/>
    </location>
</feature>
<dbReference type="EMBL" id="CAXIEN010000024">
    <property type="protein sequence ID" value="CAL1266545.1"/>
    <property type="molecule type" value="Genomic_DNA"/>
</dbReference>
<protein>
    <recommendedName>
        <fullName evidence="5">Centrosome-associated protein 350</fullName>
    </recommendedName>
</protein>
<feature type="region of interest" description="Disordered" evidence="2">
    <location>
        <begin position="1181"/>
        <end position="1253"/>
    </location>
</feature>
<feature type="compositionally biased region" description="Basic and acidic residues" evidence="2">
    <location>
        <begin position="1904"/>
        <end position="1916"/>
    </location>
</feature>
<name>A0AAV1Z4Q0_9ARAC</name>
<feature type="region of interest" description="Disordered" evidence="2">
    <location>
        <begin position="538"/>
        <end position="557"/>
    </location>
</feature>
<feature type="region of interest" description="Disordered" evidence="2">
    <location>
        <begin position="407"/>
        <end position="466"/>
    </location>
</feature>
<evidence type="ECO:0000313" key="4">
    <source>
        <dbReference type="Proteomes" id="UP001497382"/>
    </source>
</evidence>
<dbReference type="PANTHER" id="PTHR13958:SF3">
    <property type="entry name" value="CAP-GLY DOMAIN-CONTAINING PROTEIN-RELATED"/>
    <property type="match status" value="1"/>
</dbReference>
<dbReference type="PANTHER" id="PTHR13958">
    <property type="entry name" value="CENTROSOME-ASSOCIATED PROTEIN 350"/>
    <property type="match status" value="1"/>
</dbReference>
<feature type="compositionally biased region" description="Basic and acidic residues" evidence="2">
    <location>
        <begin position="407"/>
        <end position="421"/>
    </location>
</feature>
<sequence>MYKNRGTSWIGFEEAQRKINALKEEVGIAEKKLSFAKRSLTFENNQSFCELSLKKQPSEVISKNLDKKDSQNFTKKNATKKFEKHARKRKKYSQIDKSVSISNGFKGFFPSVSSKPTSLQSPDLKETLVKSVAGSVSSHLSSVETSDFLFNLKQKVTSTDRTSSLIGDTYKNADAELSNIILRNEPGKVEGSSKISFTSWEEEFLRREIDLGSTEVESSHHDVSVSGSPVKGIHWSPVINGTKVHSLKPKKIVYGNMKTLQEIINRQRKFHEKIQAKSNLDGISNSNYRNKQIVKASECQDVEKHEEDTKVSEKIHDGIVATVPIKPLPIRKKCLITNLPKYKGFSAPSSSFIASSRKNFKFGKSPNVKENKSPAIKRIKKTVIDQKEDIPVPLVLKTKETALKSCEDNSKAKPCHKEKISNDSVSSSKKSSTVSSSCSLNPKEASKLKNDDMPKASGERREEKEISTSIVISMSSDNGSENEFLSERTKENPISKVPIVSKSVKRKAKNIAEEILAPSPKIRHYDPQAVRDYIQKKKAERRKRHLEEHKKSLQEAQKKKESLQKLYEFQKQSVLSASKSSSLSKVVEKQGRSTCQDVKPSTLTVSSDLKEILAEVNFSKDSKQLENPQMNLPLVNTTIDFIPKESLGTPTSQNHSESERSPNISQPLHNINEQKIVAVANSETSVKNIHPAKDNHFIHESEINHYVRNDFPSTSFYKENGNLRSYLSTISTPSQLSEYNDVQKVFPEAWKYDKIIIPTGQSKQVATLKNLVKSIDEMTAPFEHLIRTRKWVEESPPPPNPRSSRRQFSTASNDSIENSPKIPEEVETDFVIDVAKSLQGVEGNSFKKQMTNIGDTSQLYEKLLGQSALKKSSTRKENLDFKDAIKQDINHSDEQVTGLSYEAELIESSLETERETSYEMKSLQTTLIEETLKSENNTMINENCENSANVSSIQEDTISSTEKLIQPFIGILKSNPDPFNFINTFNRKPIGIPELSNGVLKAVKNQVLSQDMNSSVQDKFYEQINSTNTLNEDFLSEEIHSNTAVDYSKLSEQMLSSNEIGHKDNLSEKKDSSESSSPSTSFKSTYSSVLLESHASRNVQSKSFVEEQTGSKNEEFEKKGVSPSESSVSEIISVIENSKNGELDSILSNNSNKSSVDKISTEINLVKNKESETDISELPLTLGDKVSSNGSIHDLIEQPSTTSEALKEVSKESSQVFNSDTKSDDKDKNLSGSEKSTENREAISTQSKMESVSSFTSSSHNSVTIDFSQPVRFALSNGVSKPLKVNKGVSMHEEQYFHTQVVTRVASEAAAAAATSAVIAVFETQKELLSKVQRASNENVVTNPFSEILPNHSSSNSVSPHKTSSSNSVSTVIESSQSKSPVENSGTEEININPNLSSKENIAHSEDIENISEHFSGSNKIASSSVISEDLPVSEDSKELHRHRLRKISGNLSSPSPASLSENESLSTVSFMRANSPPSSSTVTESVLSDDSFAQLTLDVVRKITLEEEMRASQQLALLKFQEQTLVENARAAMGWLESLKKNFREKGANKKASFIKRKQKDIILRLRQERAQLRCMQEAYRSVCEKHHSLEMDKKKLLNESSKLPYQISKRKDISHSSKTSSQQKIKELVKQKSDSSSTSAVLTEEELKQSVEENPEEILEITKNEASNSSQGSILEVVASELAASSGSSHSKSHDITSVVSLPQLKQGHSQSSLSLHSNNSAESVLQGLKKLEASKRHLTKREQRILQRRKHVEKILQWQMKLDSEELAVRELEQKAVELVDTSKKKTKYYISSSSSALHEEKEKFSSSDIPEEPVNHTDSMRATVSSDTASSKRVSTDEVPEFVPSDSVPDENIATATSGDSVEEELSKKESNGQESLSALSSSSVHEVDENQSPESSIKTAEDTHGTSHTEEITTNGRSPSPKLSITKKSVGSDNYSESFESSASQKDSPPLVPSSLGLKSFLQSSSTKKEKSFSIKSPLAPRSFRRHDSSGSDDSYTISHSETASDQSDIEVRIHALAEELRRRKYEAEKLKREQKRKYREHLKGTELSLQKQVEAYTHYIQQVKSDLEQMEAMSSQLQTADISNVKPQIKWPRSEHTVDSRRIRKQTSISVDPLTPEKKSIDNAASSPDSVDNSIDISHKKGKPVIKKLFPDPKEKLKHELSTNKDISFSEISSDKELFSKISESKSSTEGSEKDLSAISENLIISASKESSSIQNKAHDKLSSNLKDESEIEEESVNSSLMIVDSKSEEGKIYTNDPDSKSTYQSDSFVSISSITETIQEHSNKDDNVKSPFIPDVVPSPNDTVSTQNSTKNTDEPQTSDQAVNSDSVPSSETEYTSEPSFSVNSASVKDELESESIEYEHSDISSTFSPRKSLDKTFIVEEESNVVSSSKDKVPFTTNKSLDQKSEGKRSNIEKPCDELTHFVTDKNEKSLKEGLKSEIFVVNVVNYLYSSVVEDAIRAMLNLSKKYSSKTMHQNQNSKILPYISNFSAKKLSAESMEIFINELLSTYMNDAISSVINISKSYKNFENGHTPSTEFPSTTSISCALTPTTADSLQAASTIKMPNNENLAENKTIQYVHDKNDYNIFKKQTDWFEDGFVPAQWDTQQLEQQLILQQYPYYYRKIPNKPPPPYTPPAVMSINSQYSYPLPIKKEKPIEKTDSIKYVTKHISSILDCIAETILIGKKNGLMISEIKEADFSSVVKQLDLTVPSQLVFLDLIFDLSKEIALDTFSETYEVPDPWLRPKRLTPKPKFPTNKRAFMSSLQKKVEEALKLLPVESFSGLKRKRPTWAEMKLGRKKRDFVDTILISEIKEEEPDWVNYDQDEVTVKFQIADSIFDLLVNDTVNLIKDLKKKSYWLSR</sequence>
<feature type="compositionally biased region" description="Basic and acidic residues" evidence="2">
    <location>
        <begin position="2409"/>
        <end position="2418"/>
    </location>
</feature>
<feature type="compositionally biased region" description="Basic and acidic residues" evidence="2">
    <location>
        <begin position="2223"/>
        <end position="2235"/>
    </location>
</feature>
<feature type="region of interest" description="Disordered" evidence="2">
    <location>
        <begin position="1099"/>
        <end position="1123"/>
    </location>
</feature>
<accession>A0AAV1Z4Q0</accession>
<feature type="region of interest" description="Disordered" evidence="2">
    <location>
        <begin position="1345"/>
        <end position="1398"/>
    </location>
</feature>
<dbReference type="GO" id="GO:0034453">
    <property type="term" value="P:microtubule anchoring"/>
    <property type="evidence" value="ECO:0007669"/>
    <property type="project" value="InterPro"/>
</dbReference>
<feature type="region of interest" description="Disordered" evidence="2">
    <location>
        <begin position="1061"/>
        <end position="1083"/>
    </location>
</feature>
<feature type="region of interest" description="Disordered" evidence="2">
    <location>
        <begin position="2214"/>
        <end position="2376"/>
    </location>
</feature>